<dbReference type="AlphaFoldDB" id="A0A2H9TB88"/>
<dbReference type="InterPro" id="IPR010985">
    <property type="entry name" value="Ribbon_hlx_hlx"/>
</dbReference>
<protein>
    <recommendedName>
        <fullName evidence="1">Antitoxin FitA-like ribbon-helix-helix domain-containing protein</fullName>
    </recommendedName>
</protein>
<dbReference type="Gene3D" id="1.10.1220.10">
    <property type="entry name" value="Met repressor-like"/>
    <property type="match status" value="1"/>
</dbReference>
<dbReference type="GO" id="GO:0006355">
    <property type="term" value="P:regulation of DNA-templated transcription"/>
    <property type="evidence" value="ECO:0007669"/>
    <property type="project" value="InterPro"/>
</dbReference>
<gene>
    <name evidence="2" type="ORF">CI610_00480</name>
</gene>
<dbReference type="InterPro" id="IPR013321">
    <property type="entry name" value="Arc_rbn_hlx_hlx"/>
</dbReference>
<organism evidence="2">
    <name type="scientific">invertebrate metagenome</name>
    <dbReference type="NCBI Taxonomy" id="1711999"/>
    <lineage>
        <taxon>unclassified sequences</taxon>
        <taxon>metagenomes</taxon>
        <taxon>organismal metagenomes</taxon>
    </lineage>
</organism>
<accession>A0A2H9TB88</accession>
<comment type="caution">
    <text evidence="2">The sequence shown here is derived from an EMBL/GenBank/DDBJ whole genome shotgun (WGS) entry which is preliminary data.</text>
</comment>
<evidence type="ECO:0000259" key="1">
    <source>
        <dbReference type="Pfam" id="PF22513"/>
    </source>
</evidence>
<sequence length="78" mass="8909">MANLIVRNIDEDIVNALKARAGKHGRSAEAEHRRILEAALLRPRKKSFIEILKGIPEIGEDEDFQRINDDQGDRDVFN</sequence>
<dbReference type="InterPro" id="IPR053853">
    <property type="entry name" value="FitA-like_RHH"/>
</dbReference>
<evidence type="ECO:0000313" key="2">
    <source>
        <dbReference type="EMBL" id="PJE80512.1"/>
    </source>
</evidence>
<dbReference type="EMBL" id="NSIT01000014">
    <property type="protein sequence ID" value="PJE80512.1"/>
    <property type="molecule type" value="Genomic_DNA"/>
</dbReference>
<feature type="domain" description="Antitoxin FitA-like ribbon-helix-helix" evidence="1">
    <location>
        <begin position="2"/>
        <end position="40"/>
    </location>
</feature>
<proteinExistence type="predicted"/>
<name>A0A2H9TB88_9ZZZZ</name>
<dbReference type="Pfam" id="PF22513">
    <property type="entry name" value="FitA-like_RHH"/>
    <property type="match status" value="1"/>
</dbReference>
<reference evidence="2" key="1">
    <citation type="journal article" date="2017" name="Appl. Environ. Microbiol.">
        <title>Molecular characterization of an Endozoicomonas-like organism causing infection in king scallop Pecten maximus L.</title>
        <authorList>
            <person name="Cano I."/>
            <person name="van Aerle R."/>
            <person name="Ross S."/>
            <person name="Verner-Jeffreys D.W."/>
            <person name="Paley R.K."/>
            <person name="Rimmer G."/>
            <person name="Ryder D."/>
            <person name="Hooper P."/>
            <person name="Stone D."/>
            <person name="Feist S.W."/>
        </authorList>
    </citation>
    <scope>NUCLEOTIDE SEQUENCE</scope>
</reference>
<dbReference type="SUPFAM" id="SSF47598">
    <property type="entry name" value="Ribbon-helix-helix"/>
    <property type="match status" value="1"/>
</dbReference>